<evidence type="ECO:0000313" key="2">
    <source>
        <dbReference type="EMBL" id="UOO89252.1"/>
    </source>
</evidence>
<keyword evidence="3" id="KW-1185">Reference proteome</keyword>
<sequence length="361" mass="40191">MLDPKARKSKPLNTDKKAPVLEFVDPLNQSDKFAAFGGIGRASDQSAVAAGDSPPLCNTGGTSEAVFYAIGLQNHGEKQKQKLFKRGLDGIAFIDTLTFTLSEDVFIPDTEMPEPEVIANNISAFLYSIFGFGLVAKCNGLHGYQISFLMGQANAEYGRAAFWGNKNTVYINLTGLGLTMAADGWEERLYDFFQTHAPEAKITRIDLSHDFLNGEYSIDQCFQDWKDGKFKNIKSARNPVAEQFGTDWLNDTKTGRTLYIGSAKSDKRLMAYEKGKQLGDPNSPWVRLELRMRNHKLTLPHEMLINPSPFFVGAYDAINDIFSNYNLKTDKPAVKQKKGFGHFACNQVRQDASFPCSEAAY</sequence>
<accession>A0ABY4E139</accession>
<dbReference type="GO" id="GO:0003743">
    <property type="term" value="F:translation initiation factor activity"/>
    <property type="evidence" value="ECO:0007669"/>
    <property type="project" value="UniProtKB-KW"/>
</dbReference>
<evidence type="ECO:0000259" key="1">
    <source>
        <dbReference type="Pfam" id="PF02486"/>
    </source>
</evidence>
<gene>
    <name evidence="2" type="ORF">LVJ82_17700</name>
</gene>
<reference evidence="2 3" key="1">
    <citation type="journal article" date="2022" name="Res Sq">
        <title>Evolution of multicellular longitudinally dividing oral cavity symbionts (Neisseriaceae).</title>
        <authorList>
            <person name="Nyongesa S."/>
            <person name="Weber P."/>
            <person name="Bernet E."/>
            <person name="Pullido F."/>
            <person name="Nieckarz M."/>
            <person name="Delaby M."/>
            <person name="Nieves C."/>
            <person name="Viehboeck T."/>
            <person name="Krause N."/>
            <person name="Rivera-Millot A."/>
            <person name="Nakamura A."/>
            <person name="Vischer N."/>
            <person name="VanNieuwenhze M."/>
            <person name="Brun Y."/>
            <person name="Cava F."/>
            <person name="Bulgheresi S."/>
            <person name="Veyrier F."/>
        </authorList>
    </citation>
    <scope>NUCLEOTIDE SEQUENCE [LARGE SCALE GENOMIC DNA]</scope>
    <source>
        <strain evidence="2 3">SN4</strain>
    </source>
</reference>
<dbReference type="InterPro" id="IPR003491">
    <property type="entry name" value="REP-like_C"/>
</dbReference>
<evidence type="ECO:0000313" key="3">
    <source>
        <dbReference type="Proteomes" id="UP000832011"/>
    </source>
</evidence>
<dbReference type="Pfam" id="PF02486">
    <property type="entry name" value="Rep_trans"/>
    <property type="match status" value="1"/>
</dbReference>
<feature type="domain" description="Replication initiation protein-like C-terminal" evidence="1">
    <location>
        <begin position="200"/>
        <end position="336"/>
    </location>
</feature>
<protein>
    <submittedName>
        <fullName evidence="2">Replication initiation factor domain-containing protein</fullName>
    </submittedName>
</protein>
<proteinExistence type="predicted"/>
<dbReference type="EMBL" id="CP091511">
    <property type="protein sequence ID" value="UOO89252.1"/>
    <property type="molecule type" value="Genomic_DNA"/>
</dbReference>
<dbReference type="RefSeq" id="WP_244796755.1">
    <property type="nucleotide sequence ID" value="NZ_CP091511.1"/>
</dbReference>
<dbReference type="Proteomes" id="UP000832011">
    <property type="component" value="Chromosome"/>
</dbReference>
<organism evidence="2 3">
    <name type="scientific">Vitreoscilla massiliensis</name>
    <dbReference type="NCBI Taxonomy" id="1689272"/>
    <lineage>
        <taxon>Bacteria</taxon>
        <taxon>Pseudomonadati</taxon>
        <taxon>Pseudomonadota</taxon>
        <taxon>Betaproteobacteria</taxon>
        <taxon>Neisseriales</taxon>
        <taxon>Neisseriaceae</taxon>
        <taxon>Vitreoscilla</taxon>
    </lineage>
</organism>
<keyword evidence="2" id="KW-0396">Initiation factor</keyword>
<keyword evidence="2" id="KW-0648">Protein biosynthesis</keyword>
<name>A0ABY4E139_9NEIS</name>